<name>A0A9N9NCE3_9GLOM</name>
<evidence type="ECO:0000313" key="1">
    <source>
        <dbReference type="EMBL" id="CAG8720754.1"/>
    </source>
</evidence>
<comment type="caution">
    <text evidence="1">The sequence shown here is derived from an EMBL/GenBank/DDBJ whole genome shotgun (WGS) entry which is preliminary data.</text>
</comment>
<organism evidence="1 2">
    <name type="scientific">Dentiscutata erythropus</name>
    <dbReference type="NCBI Taxonomy" id="1348616"/>
    <lineage>
        <taxon>Eukaryota</taxon>
        <taxon>Fungi</taxon>
        <taxon>Fungi incertae sedis</taxon>
        <taxon>Mucoromycota</taxon>
        <taxon>Glomeromycotina</taxon>
        <taxon>Glomeromycetes</taxon>
        <taxon>Diversisporales</taxon>
        <taxon>Gigasporaceae</taxon>
        <taxon>Dentiscutata</taxon>
    </lineage>
</organism>
<proteinExistence type="predicted"/>
<dbReference type="AlphaFoldDB" id="A0A9N9NCE3"/>
<sequence length="63" mass="7374">MEIKNHVDKKKYRELFTNFSNLLKDYIEISMKAIGADPDFRPTITGIFKTLEKLQANFLALRP</sequence>
<keyword evidence="2" id="KW-1185">Reference proteome</keyword>
<accession>A0A9N9NCE3</accession>
<reference evidence="1" key="1">
    <citation type="submission" date="2021-06" db="EMBL/GenBank/DDBJ databases">
        <authorList>
            <person name="Kallberg Y."/>
            <person name="Tangrot J."/>
            <person name="Rosling A."/>
        </authorList>
    </citation>
    <scope>NUCLEOTIDE SEQUENCE</scope>
    <source>
        <strain evidence="1">MA453B</strain>
    </source>
</reference>
<dbReference type="Proteomes" id="UP000789405">
    <property type="component" value="Unassembled WGS sequence"/>
</dbReference>
<dbReference type="EMBL" id="CAJVPY010010670">
    <property type="protein sequence ID" value="CAG8720754.1"/>
    <property type="molecule type" value="Genomic_DNA"/>
</dbReference>
<gene>
    <name evidence="1" type="ORF">DERYTH_LOCUS14306</name>
</gene>
<protein>
    <submittedName>
        <fullName evidence="1">975_t:CDS:1</fullName>
    </submittedName>
</protein>
<evidence type="ECO:0000313" key="2">
    <source>
        <dbReference type="Proteomes" id="UP000789405"/>
    </source>
</evidence>